<comment type="pathway">
    <text evidence="1">Mycotoxin biosynthesis.</text>
</comment>
<dbReference type="Pfam" id="PF00067">
    <property type="entry name" value="p450"/>
    <property type="match status" value="1"/>
</dbReference>
<comment type="similarity">
    <text evidence="2 7">Belongs to the cytochrome P450 family.</text>
</comment>
<comment type="cofactor">
    <cofactor evidence="6">
        <name>heme</name>
        <dbReference type="ChEBI" id="CHEBI:30413"/>
    </cofactor>
</comment>
<evidence type="ECO:0000256" key="6">
    <source>
        <dbReference type="PIRSR" id="PIRSR602401-1"/>
    </source>
</evidence>
<dbReference type="GO" id="GO:0004497">
    <property type="term" value="F:monooxygenase activity"/>
    <property type="evidence" value="ECO:0007669"/>
    <property type="project" value="UniProtKB-KW"/>
</dbReference>
<evidence type="ECO:0000313" key="9">
    <source>
        <dbReference type="Proteomes" id="UP000028524"/>
    </source>
</evidence>
<keyword evidence="3 6" id="KW-0479">Metal-binding</keyword>
<keyword evidence="5 6" id="KW-0408">Iron</keyword>
<proteinExistence type="inferred from homology"/>
<evidence type="ECO:0000256" key="4">
    <source>
        <dbReference type="ARBA" id="ARBA00023002"/>
    </source>
</evidence>
<dbReference type="GO" id="GO:0006629">
    <property type="term" value="P:lipid metabolic process"/>
    <property type="evidence" value="ECO:0007669"/>
    <property type="project" value="UniProtKB-ARBA"/>
</dbReference>
<dbReference type="InParanoid" id="A0A084QMV6"/>
<dbReference type="Gene3D" id="1.10.630.10">
    <property type="entry name" value="Cytochrome P450"/>
    <property type="match status" value="1"/>
</dbReference>
<dbReference type="InterPro" id="IPR017972">
    <property type="entry name" value="Cyt_P450_CS"/>
</dbReference>
<reference evidence="8 9" key="1">
    <citation type="journal article" date="2014" name="BMC Genomics">
        <title>Comparative genome sequencing reveals chemotype-specific gene clusters in the toxigenic black mold Stachybotrys.</title>
        <authorList>
            <person name="Semeiks J."/>
            <person name="Borek D."/>
            <person name="Otwinowski Z."/>
            <person name="Grishin N.V."/>
        </authorList>
    </citation>
    <scope>NUCLEOTIDE SEQUENCE [LARGE SCALE GENOMIC DNA]</scope>
    <source>
        <strain evidence="8 9">IBT 40285</strain>
    </source>
</reference>
<dbReference type="PANTHER" id="PTHR24296">
    <property type="entry name" value="CYTOCHROME P450"/>
    <property type="match status" value="1"/>
</dbReference>
<evidence type="ECO:0000256" key="7">
    <source>
        <dbReference type="RuleBase" id="RU000461"/>
    </source>
</evidence>
<evidence type="ECO:0008006" key="10">
    <source>
        <dbReference type="Google" id="ProtNLM"/>
    </source>
</evidence>
<dbReference type="InterPro" id="IPR001128">
    <property type="entry name" value="Cyt_P450"/>
</dbReference>
<dbReference type="InterPro" id="IPR002401">
    <property type="entry name" value="Cyt_P450_E_grp-I"/>
</dbReference>
<dbReference type="OrthoDB" id="1470350at2759"/>
<evidence type="ECO:0000256" key="1">
    <source>
        <dbReference type="ARBA" id="ARBA00004685"/>
    </source>
</evidence>
<gene>
    <name evidence="8" type="ORF">S40285_02694</name>
</gene>
<keyword evidence="9" id="KW-1185">Reference proteome</keyword>
<feature type="binding site" description="axial binding residue" evidence="6">
    <location>
        <position position="456"/>
    </location>
    <ligand>
        <name>heme</name>
        <dbReference type="ChEBI" id="CHEBI:30413"/>
    </ligand>
    <ligandPart>
        <name>Fe</name>
        <dbReference type="ChEBI" id="CHEBI:18248"/>
    </ligandPart>
</feature>
<evidence type="ECO:0000256" key="3">
    <source>
        <dbReference type="ARBA" id="ARBA00022723"/>
    </source>
</evidence>
<dbReference type="GO" id="GO:0016705">
    <property type="term" value="F:oxidoreductase activity, acting on paired donors, with incorporation or reduction of molecular oxygen"/>
    <property type="evidence" value="ECO:0007669"/>
    <property type="project" value="InterPro"/>
</dbReference>
<keyword evidence="7" id="KW-0503">Monooxygenase</keyword>
<dbReference type="Proteomes" id="UP000028524">
    <property type="component" value="Unassembled WGS sequence"/>
</dbReference>
<dbReference type="PRINTS" id="PR00463">
    <property type="entry name" value="EP450I"/>
</dbReference>
<dbReference type="InterPro" id="IPR036396">
    <property type="entry name" value="Cyt_P450_sf"/>
</dbReference>
<dbReference type="AlphaFoldDB" id="A0A084QMV6"/>
<evidence type="ECO:0000313" key="8">
    <source>
        <dbReference type="EMBL" id="KFA65291.1"/>
    </source>
</evidence>
<sequence>MGLQDMDGWQVAVGLGTLAVAIYIYSSFSSPRITRHGRPLKRPPNTLPLVGNGLYFLRARQTLLAWFVRCERQFGYETVHISVPTLPPGVILHDPRNIDFVFRNEGVFEKGDFVKRRTLALFGHGIINVDGPLWRAQRRAGLHFLGARNLRVLTDVALPRYLGDAVRELRRAGAAREVVDLQAVMMELTAQLVGKMAYDMEMHAGDDFTRAFDRASGYTAERFQNPLWFLTEPVFGASFRACLRTIKAFGRDIVASAVASAASAAAATDKEDATELDTVSGSLIQSLLSALGDEELVADAALNYLSAGRDTVAQALTWTFYLLQRHQAVAQKLQSVLRDALGEADDDDDDAAPIDPERLTPTALPYVTAVFYETLRLYPPVPLEIKQVQQATALPDGTLLPRTSVVVFCAWALGRSRTTWGPDADEFRPERWLAGGRFVGRPAGEFPVFNGGPRLCVGKRMAELVAIHVIAVLARSFVFEPAYEGERMSKSSLTLPMEGGLPVYVRRIDCSAA</sequence>
<dbReference type="OMA" id="SWFVKCE"/>
<evidence type="ECO:0000256" key="2">
    <source>
        <dbReference type="ARBA" id="ARBA00010617"/>
    </source>
</evidence>
<organism evidence="8 9">
    <name type="scientific">Stachybotrys chlorohalonatus (strain IBT 40285)</name>
    <dbReference type="NCBI Taxonomy" id="1283841"/>
    <lineage>
        <taxon>Eukaryota</taxon>
        <taxon>Fungi</taxon>
        <taxon>Dikarya</taxon>
        <taxon>Ascomycota</taxon>
        <taxon>Pezizomycotina</taxon>
        <taxon>Sordariomycetes</taxon>
        <taxon>Hypocreomycetidae</taxon>
        <taxon>Hypocreales</taxon>
        <taxon>Stachybotryaceae</taxon>
        <taxon>Stachybotrys</taxon>
    </lineage>
</organism>
<keyword evidence="6 7" id="KW-0349">Heme</keyword>
<keyword evidence="4 7" id="KW-0560">Oxidoreductase</keyword>
<protein>
    <recommendedName>
        <fullName evidence="10">Cytochrome P450</fullName>
    </recommendedName>
</protein>
<accession>A0A084QMV6</accession>
<dbReference type="PRINTS" id="PR00385">
    <property type="entry name" value="P450"/>
</dbReference>
<name>A0A084QMV6_STAC4</name>
<dbReference type="SUPFAM" id="SSF48264">
    <property type="entry name" value="Cytochrome P450"/>
    <property type="match status" value="1"/>
</dbReference>
<dbReference type="HOGENOM" id="CLU_001570_27_2_1"/>
<dbReference type="EMBL" id="KL660607">
    <property type="protein sequence ID" value="KFA65291.1"/>
    <property type="molecule type" value="Genomic_DNA"/>
</dbReference>
<dbReference type="STRING" id="1283841.A0A084QMV6"/>
<dbReference type="PROSITE" id="PS00086">
    <property type="entry name" value="CYTOCHROME_P450"/>
    <property type="match status" value="1"/>
</dbReference>
<dbReference type="GO" id="GO:0005506">
    <property type="term" value="F:iron ion binding"/>
    <property type="evidence" value="ECO:0007669"/>
    <property type="project" value="InterPro"/>
</dbReference>
<evidence type="ECO:0000256" key="5">
    <source>
        <dbReference type="ARBA" id="ARBA00023004"/>
    </source>
</evidence>
<dbReference type="GO" id="GO:0020037">
    <property type="term" value="F:heme binding"/>
    <property type="evidence" value="ECO:0007669"/>
    <property type="project" value="InterPro"/>
</dbReference>